<comment type="caution">
    <text evidence="2">The sequence shown here is derived from an EMBL/GenBank/DDBJ whole genome shotgun (WGS) entry which is preliminary data.</text>
</comment>
<evidence type="ECO:0000313" key="3">
    <source>
        <dbReference type="Proteomes" id="UP001595829"/>
    </source>
</evidence>
<sequence length="446" mass="45506">MRSSSVARALSRGACVTVAAGLATVGLAGPAVADSDQLWLTTPYEVTLPVATEGGEAPAQTLKLGLSHDNTNYTVTDGHITVDVSGLAGVAEVTWPEGCAPSGATAVCSVPEVPVSGTFAGVRLDVRAVPGAAVGATGRIGYTARATTTAPGGELTAFAQETTVTLASGPDLVLRATAPSGDVQPGATVAVPFTVVNRGNEPSRGVRVSMYVTRGLDVGAVAPQCTTTPLGGEDGYIPVSKVECAFGDVLAPGASFALPEPLRATVAPYAFHERVDLGVEPGDGATDLSPSDNGESVGVRAVNTADFQVKGAEVTGAAGETVTAALTFRNKGPAWVANLGSGEPVGVLDFVVPRGATVVEVPENCSGRTLDGDWYEEPTGAPRYQCRLPLWVGEKQTVTFPLKLRVDTVVPDATGTLRLLPGWGEARPVDPDTRNNEAKVVLNPAG</sequence>
<keyword evidence="3" id="KW-1185">Reference proteome</keyword>
<dbReference type="Gene3D" id="2.60.40.10">
    <property type="entry name" value="Immunoglobulins"/>
    <property type="match status" value="1"/>
</dbReference>
<evidence type="ECO:0000256" key="1">
    <source>
        <dbReference type="SAM" id="SignalP"/>
    </source>
</evidence>
<accession>A0ABV9XHQ5</accession>
<organism evidence="2 3">
    <name type="scientific">Streptomyces coeruleoprunus</name>
    <dbReference type="NCBI Taxonomy" id="285563"/>
    <lineage>
        <taxon>Bacteria</taxon>
        <taxon>Bacillati</taxon>
        <taxon>Actinomycetota</taxon>
        <taxon>Actinomycetes</taxon>
        <taxon>Kitasatosporales</taxon>
        <taxon>Streptomycetaceae</taxon>
        <taxon>Streptomyces</taxon>
    </lineage>
</organism>
<evidence type="ECO:0008006" key="4">
    <source>
        <dbReference type="Google" id="ProtNLM"/>
    </source>
</evidence>
<proteinExistence type="predicted"/>
<feature type="chain" id="PRO_5046242181" description="DUF11 domain-containing protein" evidence="1">
    <location>
        <begin position="34"/>
        <end position="446"/>
    </location>
</feature>
<gene>
    <name evidence="2" type="ORF">ACFPM3_22600</name>
</gene>
<name>A0ABV9XHQ5_9ACTN</name>
<evidence type="ECO:0000313" key="2">
    <source>
        <dbReference type="EMBL" id="MFC5024919.1"/>
    </source>
</evidence>
<feature type="signal peptide" evidence="1">
    <location>
        <begin position="1"/>
        <end position="33"/>
    </location>
</feature>
<dbReference type="RefSeq" id="WP_345691116.1">
    <property type="nucleotide sequence ID" value="NZ_BAABIT010000001.1"/>
</dbReference>
<keyword evidence="1" id="KW-0732">Signal</keyword>
<protein>
    <recommendedName>
        <fullName evidence="4">DUF11 domain-containing protein</fullName>
    </recommendedName>
</protein>
<dbReference type="EMBL" id="JBHSJD010000017">
    <property type="protein sequence ID" value="MFC5024919.1"/>
    <property type="molecule type" value="Genomic_DNA"/>
</dbReference>
<dbReference type="InterPro" id="IPR013783">
    <property type="entry name" value="Ig-like_fold"/>
</dbReference>
<reference evidence="3" key="1">
    <citation type="journal article" date="2019" name="Int. J. Syst. Evol. Microbiol.">
        <title>The Global Catalogue of Microorganisms (GCM) 10K type strain sequencing project: providing services to taxonomists for standard genome sequencing and annotation.</title>
        <authorList>
            <consortium name="The Broad Institute Genomics Platform"/>
            <consortium name="The Broad Institute Genome Sequencing Center for Infectious Disease"/>
            <person name="Wu L."/>
            <person name="Ma J."/>
        </authorList>
    </citation>
    <scope>NUCLEOTIDE SEQUENCE [LARGE SCALE GENOMIC DNA]</scope>
    <source>
        <strain evidence="3">CGMCC 4.1648</strain>
    </source>
</reference>
<dbReference type="Proteomes" id="UP001595829">
    <property type="component" value="Unassembled WGS sequence"/>
</dbReference>